<feature type="region of interest" description="Disordered" evidence="1">
    <location>
        <begin position="45"/>
        <end position="79"/>
    </location>
</feature>
<dbReference type="OrthoDB" id="6777074at2759"/>
<reference evidence="2" key="1">
    <citation type="submission" date="2022-01" db="EMBL/GenBank/DDBJ databases">
        <authorList>
            <person name="King R."/>
        </authorList>
    </citation>
    <scope>NUCLEOTIDE SEQUENCE</scope>
</reference>
<name>A0A9N9TNU4_PHYSR</name>
<feature type="compositionally biased region" description="Low complexity" evidence="1">
    <location>
        <begin position="68"/>
        <end position="79"/>
    </location>
</feature>
<dbReference type="AlphaFoldDB" id="A0A9N9TNU4"/>
<accession>A0A9N9TNU4</accession>
<evidence type="ECO:0000313" key="3">
    <source>
        <dbReference type="Proteomes" id="UP001153712"/>
    </source>
</evidence>
<keyword evidence="3" id="KW-1185">Reference proteome</keyword>
<evidence type="ECO:0000313" key="2">
    <source>
        <dbReference type="EMBL" id="CAG9858932.1"/>
    </source>
</evidence>
<sequence length="145" mass="15578">MDSSTSIIVHKFPTDLDSESMTVTGDITSIATSFIEIPLQTSKLQDPESMSVTKRPKTASGSSQSVCRRSTASARPSSTPYSKVNIHVILDNGVSRRNITTSVGDLSATYLAAGSPKTSQSSRFLDWLMGLLWKCSSGCQDLPTQ</sequence>
<dbReference type="EMBL" id="OU900095">
    <property type="protein sequence ID" value="CAG9858932.1"/>
    <property type="molecule type" value="Genomic_DNA"/>
</dbReference>
<proteinExistence type="predicted"/>
<organism evidence="2 3">
    <name type="scientific">Phyllotreta striolata</name>
    <name type="common">Striped flea beetle</name>
    <name type="synonym">Crioceris striolata</name>
    <dbReference type="NCBI Taxonomy" id="444603"/>
    <lineage>
        <taxon>Eukaryota</taxon>
        <taxon>Metazoa</taxon>
        <taxon>Ecdysozoa</taxon>
        <taxon>Arthropoda</taxon>
        <taxon>Hexapoda</taxon>
        <taxon>Insecta</taxon>
        <taxon>Pterygota</taxon>
        <taxon>Neoptera</taxon>
        <taxon>Endopterygota</taxon>
        <taxon>Coleoptera</taxon>
        <taxon>Polyphaga</taxon>
        <taxon>Cucujiformia</taxon>
        <taxon>Chrysomeloidea</taxon>
        <taxon>Chrysomelidae</taxon>
        <taxon>Galerucinae</taxon>
        <taxon>Alticini</taxon>
        <taxon>Phyllotreta</taxon>
    </lineage>
</organism>
<protein>
    <submittedName>
        <fullName evidence="2">Uncharacterized protein</fullName>
    </submittedName>
</protein>
<evidence type="ECO:0000256" key="1">
    <source>
        <dbReference type="SAM" id="MobiDB-lite"/>
    </source>
</evidence>
<gene>
    <name evidence="2" type="ORF">PHYEVI_LOCUS5319</name>
</gene>
<dbReference type="Proteomes" id="UP001153712">
    <property type="component" value="Chromosome 2"/>
</dbReference>